<keyword evidence="2" id="KW-1185">Reference proteome</keyword>
<protein>
    <submittedName>
        <fullName evidence="1">Uncharacterized protein</fullName>
    </submittedName>
</protein>
<accession>A0AAV7IZT3</accession>
<evidence type="ECO:0000313" key="2">
    <source>
        <dbReference type="Proteomes" id="UP000826195"/>
    </source>
</evidence>
<sequence>MLSLLIIIQLITANNCLKLQKWHEQTKEPLRDVINLVIKEMSVKSKCMVYMFDSYYQNLIHRDENGNLTLTYYSVFVRENEEFSPPQLTIQAILRNSKNSGCNSYVILITNGLQTMDLLQYAERERLLNIQGFFLMIHDSRLFYSNMKYLWNRIINVIFIRRHSLIRSQSGKNINYDWFNLETMQYPIPGQYFLRTYYVDTWYKGRFRYGKNHFANKVLDLSKKKLRVAIFEHIPAVTTNSRMFYKNYEKHNNKSVGIEFEVNILL</sequence>
<evidence type="ECO:0000313" key="1">
    <source>
        <dbReference type="EMBL" id="KAH0560984.1"/>
    </source>
</evidence>
<gene>
    <name evidence="1" type="ORF">KQX54_010723</name>
</gene>
<organism evidence="1 2">
    <name type="scientific">Cotesia glomerata</name>
    <name type="common">Lepidopteran parasitic wasp</name>
    <name type="synonym">Apanteles glomeratus</name>
    <dbReference type="NCBI Taxonomy" id="32391"/>
    <lineage>
        <taxon>Eukaryota</taxon>
        <taxon>Metazoa</taxon>
        <taxon>Ecdysozoa</taxon>
        <taxon>Arthropoda</taxon>
        <taxon>Hexapoda</taxon>
        <taxon>Insecta</taxon>
        <taxon>Pterygota</taxon>
        <taxon>Neoptera</taxon>
        <taxon>Endopterygota</taxon>
        <taxon>Hymenoptera</taxon>
        <taxon>Apocrita</taxon>
        <taxon>Ichneumonoidea</taxon>
        <taxon>Braconidae</taxon>
        <taxon>Microgastrinae</taxon>
        <taxon>Cotesia</taxon>
    </lineage>
</organism>
<proteinExistence type="predicted"/>
<reference evidence="1 2" key="1">
    <citation type="journal article" date="2021" name="J. Hered.">
        <title>A chromosome-level genome assembly of the parasitoid wasp, Cotesia glomerata (Hymenoptera: Braconidae).</title>
        <authorList>
            <person name="Pinto B.J."/>
            <person name="Weis J.J."/>
            <person name="Gamble T."/>
            <person name="Ode P.J."/>
            <person name="Paul R."/>
            <person name="Zaspel J.M."/>
        </authorList>
    </citation>
    <scope>NUCLEOTIDE SEQUENCE [LARGE SCALE GENOMIC DNA]</scope>
    <source>
        <strain evidence="1">CgM1</strain>
    </source>
</reference>
<dbReference type="Proteomes" id="UP000826195">
    <property type="component" value="Unassembled WGS sequence"/>
</dbReference>
<comment type="caution">
    <text evidence="1">The sequence shown here is derived from an EMBL/GenBank/DDBJ whole genome shotgun (WGS) entry which is preliminary data.</text>
</comment>
<dbReference type="AlphaFoldDB" id="A0AAV7IZT3"/>
<name>A0AAV7IZT3_COTGL</name>
<dbReference type="EMBL" id="JAHXZJ010000374">
    <property type="protein sequence ID" value="KAH0560984.1"/>
    <property type="molecule type" value="Genomic_DNA"/>
</dbReference>